<dbReference type="InterPro" id="IPR050320">
    <property type="entry name" value="N5-glutamine_MTase"/>
</dbReference>
<dbReference type="Gene3D" id="1.10.8.10">
    <property type="entry name" value="DNA helicase RuvA subunit, C-terminal domain"/>
    <property type="match status" value="1"/>
</dbReference>
<reference evidence="3 4" key="1">
    <citation type="submission" date="2016-07" db="EMBL/GenBank/DDBJ databases">
        <title>Draft Genome Sequence of Methylobrevis pamukkalensis PK2.</title>
        <authorList>
            <person name="Vasilenko O.V."/>
            <person name="Doronina N.V."/>
            <person name="Shmareva M.N."/>
            <person name="Tarlachkov S.V."/>
            <person name="Mustakhimov I."/>
            <person name="Trotsenko Y.A."/>
        </authorList>
    </citation>
    <scope>NUCLEOTIDE SEQUENCE [LARGE SCALE GENOMIC DNA]</scope>
    <source>
        <strain evidence="3 4">PK2</strain>
    </source>
</reference>
<dbReference type="RefSeq" id="WP_210183379.1">
    <property type="nucleotide sequence ID" value="NZ_MCRJ01000137.1"/>
</dbReference>
<evidence type="ECO:0000256" key="1">
    <source>
        <dbReference type="SAM" id="MobiDB-lite"/>
    </source>
</evidence>
<dbReference type="GO" id="GO:0032259">
    <property type="term" value="P:methylation"/>
    <property type="evidence" value="ECO:0007669"/>
    <property type="project" value="UniProtKB-KW"/>
</dbReference>
<dbReference type="PANTHER" id="PTHR18895">
    <property type="entry name" value="HEMK METHYLTRANSFERASE"/>
    <property type="match status" value="1"/>
</dbReference>
<dbReference type="PANTHER" id="PTHR18895:SF74">
    <property type="entry name" value="MTRF1L RELEASE FACTOR GLUTAMINE METHYLTRANSFERASE"/>
    <property type="match status" value="1"/>
</dbReference>
<keyword evidence="3" id="KW-0489">Methyltransferase</keyword>
<dbReference type="PATRIC" id="fig|1439726.3.peg.4165"/>
<dbReference type="AlphaFoldDB" id="A0A1E3GZJ9"/>
<comment type="caution">
    <text evidence="3">The sequence shown here is derived from an EMBL/GenBank/DDBJ whole genome shotgun (WGS) entry which is preliminary data.</text>
</comment>
<keyword evidence="3" id="KW-0808">Transferase</keyword>
<dbReference type="InterPro" id="IPR040758">
    <property type="entry name" value="PrmC_N"/>
</dbReference>
<dbReference type="Pfam" id="PF17827">
    <property type="entry name" value="PrmC_N"/>
    <property type="match status" value="1"/>
</dbReference>
<dbReference type="Proteomes" id="UP000094622">
    <property type="component" value="Unassembled WGS sequence"/>
</dbReference>
<dbReference type="EC" id="2.1.1.-" evidence="3"/>
<proteinExistence type="predicted"/>
<dbReference type="SUPFAM" id="SSF53335">
    <property type="entry name" value="S-adenosyl-L-methionine-dependent methyltransferases"/>
    <property type="match status" value="1"/>
</dbReference>
<evidence type="ECO:0000313" key="4">
    <source>
        <dbReference type="Proteomes" id="UP000094622"/>
    </source>
</evidence>
<accession>A0A1E3GZJ9</accession>
<dbReference type="GO" id="GO:0036009">
    <property type="term" value="F:protein-glutamine N-methyltransferase activity"/>
    <property type="evidence" value="ECO:0007669"/>
    <property type="project" value="TreeGrafter"/>
</dbReference>
<evidence type="ECO:0000313" key="3">
    <source>
        <dbReference type="EMBL" id="ODN68751.1"/>
    </source>
</evidence>
<organism evidence="3 4">
    <name type="scientific">Methylobrevis pamukkalensis</name>
    <dbReference type="NCBI Taxonomy" id="1439726"/>
    <lineage>
        <taxon>Bacteria</taxon>
        <taxon>Pseudomonadati</taxon>
        <taxon>Pseudomonadota</taxon>
        <taxon>Alphaproteobacteria</taxon>
        <taxon>Hyphomicrobiales</taxon>
        <taxon>Pleomorphomonadaceae</taxon>
        <taxon>Methylobrevis</taxon>
    </lineage>
</organism>
<sequence>MSEPASLGTLLRQWRDRLAAAGSDTAALDARLIAGHVLGTDTAGLLARSDEAPDAAARTAIEALVARRVAGEPVARLFGAWEFFGRPFRLSAETLVPRPDTETLVETCLAAVRGGAIPGVGADGAGLALADLGTGSGAILVTLLAELPAARASASIFRRARWRPRRTMPWPTALPAAATSGAHPGSTALPVRSA</sequence>
<dbReference type="EMBL" id="MCRJ01000137">
    <property type="protein sequence ID" value="ODN68751.1"/>
    <property type="molecule type" value="Genomic_DNA"/>
</dbReference>
<evidence type="ECO:0000259" key="2">
    <source>
        <dbReference type="Pfam" id="PF17827"/>
    </source>
</evidence>
<keyword evidence="4" id="KW-1185">Reference proteome</keyword>
<feature type="domain" description="Release factor glutamine methyltransferase N-terminal" evidence="2">
    <location>
        <begin position="10"/>
        <end position="79"/>
    </location>
</feature>
<feature type="region of interest" description="Disordered" evidence="1">
    <location>
        <begin position="174"/>
        <end position="194"/>
    </location>
</feature>
<dbReference type="InterPro" id="IPR029063">
    <property type="entry name" value="SAM-dependent_MTases_sf"/>
</dbReference>
<name>A0A1E3GZJ9_9HYPH</name>
<protein>
    <submittedName>
        <fullName evidence="3">Release factor glutamine methyltransferase</fullName>
        <ecNumber evidence="3">2.1.1.-</ecNumber>
    </submittedName>
</protein>
<gene>
    <name evidence="3" type="primary">prmC</name>
    <name evidence="3" type="ORF">A6302_03945</name>
</gene>
<dbReference type="Gene3D" id="3.40.50.150">
    <property type="entry name" value="Vaccinia Virus protein VP39"/>
    <property type="match status" value="1"/>
</dbReference>